<dbReference type="OrthoDB" id="41192at2759"/>
<sequence>MIVYQPGSWGVGFALRLHGSVFPRAFAPAGICAAFTLLLHWLLRLDPATLEVIGTGASEQGVFDGFTFVLGFLIVFRSQQAYSRWWEGGTLLQQLRGEWFNSYSCLIAFCSSSPEKKEEVKAFQHQLVRLYSLLYGCALQQVATMDEKTFDLFGLDGFEPSSMAFLQGSHDRCEITLQWIQRLIVESDAKQILKIAPPILSRVFNELGNGIVNLNNARKITDFPIPFHLAQMITVMLMAHSLVLPLISAATVDNISSAGGITFFVSFAYWAVHFITIELEWPFGDDPNDLPLQDMQTDFNMSLSSLIDDRAQEVPKFSFEPQKHLLLKTKSINFDRDLSVGAPARQRMSRFQEVQARGRADSGEEPAGVAGMITVEQDFGDGDALPVASEGSPEAPKQEAEVHMPAKCSSRSSPSENRIQDKLDIKLLEEYLDSADAGRRLEGYLALVVRQLQRIAPMAQDSETKSSERHDCHNRTRRDPDNAWVCG</sequence>
<evidence type="ECO:0000256" key="6">
    <source>
        <dbReference type="ARBA" id="ARBA00023136"/>
    </source>
</evidence>
<evidence type="ECO:0000256" key="3">
    <source>
        <dbReference type="ARBA" id="ARBA00022692"/>
    </source>
</evidence>
<dbReference type="GO" id="GO:0016020">
    <property type="term" value="C:membrane"/>
    <property type="evidence" value="ECO:0007669"/>
    <property type="project" value="UniProtKB-SubCell"/>
</dbReference>
<keyword evidence="10" id="KW-1185">Reference proteome</keyword>
<keyword evidence="5" id="KW-0406">Ion transport</keyword>
<accession>A0A812IPU0</accession>
<feature type="transmembrane region" description="Helical" evidence="8">
    <location>
        <begin position="255"/>
        <end position="272"/>
    </location>
</feature>
<dbReference type="GO" id="GO:0005254">
    <property type="term" value="F:chloride channel activity"/>
    <property type="evidence" value="ECO:0007669"/>
    <property type="project" value="InterPro"/>
</dbReference>
<evidence type="ECO:0000256" key="4">
    <source>
        <dbReference type="ARBA" id="ARBA00022989"/>
    </source>
</evidence>
<proteinExistence type="predicted"/>
<feature type="transmembrane region" description="Helical" evidence="8">
    <location>
        <begin position="227"/>
        <end position="249"/>
    </location>
</feature>
<dbReference type="Pfam" id="PF25539">
    <property type="entry name" value="Bestrophin_2"/>
    <property type="match status" value="1"/>
</dbReference>
<evidence type="ECO:0000256" key="5">
    <source>
        <dbReference type="ARBA" id="ARBA00023065"/>
    </source>
</evidence>
<evidence type="ECO:0000256" key="8">
    <source>
        <dbReference type="SAM" id="Phobius"/>
    </source>
</evidence>
<keyword evidence="2" id="KW-0813">Transport</keyword>
<keyword evidence="4 8" id="KW-1133">Transmembrane helix</keyword>
<evidence type="ECO:0000313" key="9">
    <source>
        <dbReference type="EMBL" id="CAE7153816.1"/>
    </source>
</evidence>
<comment type="caution">
    <text evidence="9">The sequence shown here is derived from an EMBL/GenBank/DDBJ whole genome shotgun (WGS) entry which is preliminary data.</text>
</comment>
<feature type="transmembrane region" description="Helical" evidence="8">
    <location>
        <begin position="25"/>
        <end position="43"/>
    </location>
</feature>
<dbReference type="PANTHER" id="PTHR33281">
    <property type="entry name" value="UPF0187 PROTEIN YNEE"/>
    <property type="match status" value="1"/>
</dbReference>
<organism evidence="9 10">
    <name type="scientific">Symbiodinium pilosum</name>
    <name type="common">Dinoflagellate</name>
    <dbReference type="NCBI Taxonomy" id="2952"/>
    <lineage>
        <taxon>Eukaryota</taxon>
        <taxon>Sar</taxon>
        <taxon>Alveolata</taxon>
        <taxon>Dinophyceae</taxon>
        <taxon>Suessiales</taxon>
        <taxon>Symbiodiniaceae</taxon>
        <taxon>Symbiodinium</taxon>
    </lineage>
</organism>
<dbReference type="AlphaFoldDB" id="A0A812IPU0"/>
<evidence type="ECO:0000256" key="7">
    <source>
        <dbReference type="SAM" id="MobiDB-lite"/>
    </source>
</evidence>
<dbReference type="EMBL" id="CAJNIZ010000113">
    <property type="protein sequence ID" value="CAE7153816.1"/>
    <property type="molecule type" value="Genomic_DNA"/>
</dbReference>
<comment type="subcellular location">
    <subcellularLocation>
        <location evidence="1">Membrane</location>
        <topology evidence="1">Multi-pass membrane protein</topology>
    </subcellularLocation>
</comment>
<evidence type="ECO:0000256" key="1">
    <source>
        <dbReference type="ARBA" id="ARBA00004141"/>
    </source>
</evidence>
<dbReference type="Proteomes" id="UP000649617">
    <property type="component" value="Unassembled WGS sequence"/>
</dbReference>
<feature type="compositionally biased region" description="Basic and acidic residues" evidence="7">
    <location>
        <begin position="462"/>
        <end position="481"/>
    </location>
</feature>
<feature type="region of interest" description="Disordered" evidence="7">
    <location>
        <begin position="459"/>
        <end position="487"/>
    </location>
</feature>
<name>A0A812IPU0_SYMPI</name>
<gene>
    <name evidence="9" type="ORF">SPIL2461_LOCUS272</name>
</gene>
<feature type="region of interest" description="Disordered" evidence="7">
    <location>
        <begin position="381"/>
        <end position="417"/>
    </location>
</feature>
<reference evidence="9" key="1">
    <citation type="submission" date="2021-02" db="EMBL/GenBank/DDBJ databases">
        <authorList>
            <person name="Dougan E. K."/>
            <person name="Rhodes N."/>
            <person name="Thang M."/>
            <person name="Chan C."/>
        </authorList>
    </citation>
    <scope>NUCLEOTIDE SEQUENCE</scope>
</reference>
<keyword evidence="6 8" id="KW-0472">Membrane</keyword>
<protein>
    <submittedName>
        <fullName evidence="9">Uncharacterized protein</fullName>
    </submittedName>
</protein>
<feature type="region of interest" description="Disordered" evidence="7">
    <location>
        <begin position="349"/>
        <end position="368"/>
    </location>
</feature>
<dbReference type="PANTHER" id="PTHR33281:SF20">
    <property type="match status" value="1"/>
</dbReference>
<evidence type="ECO:0000313" key="10">
    <source>
        <dbReference type="Proteomes" id="UP000649617"/>
    </source>
</evidence>
<keyword evidence="3 8" id="KW-0812">Transmembrane</keyword>
<dbReference type="InterPro" id="IPR044669">
    <property type="entry name" value="YneE/VCCN1/2-like"/>
</dbReference>
<evidence type="ECO:0000256" key="2">
    <source>
        <dbReference type="ARBA" id="ARBA00022448"/>
    </source>
</evidence>